<comment type="caution">
    <text evidence="2">The sequence shown here is derived from an EMBL/GenBank/DDBJ whole genome shotgun (WGS) entry which is preliminary data.</text>
</comment>
<sequence length="433" mass="45762">MARNFTYSNNFDGNQQGGTATVQTQNAPGIANSGTDGNADREFVFMTGANEYSGGRITANALNDEEAKGLSSFQASMTLDFTAGSSTAGSGDVGNGKVDGFSFSFGNPTSLRSDSRGLGYAQLEYGVQTGLTVSVRPINDTIEIRWNNVVIGSVTGVTTLESGAASQLTLAVNASGGVTATFMGRTVNATIPSNQWNTANRTGWDFVGAGRTGVNNGTGYIDDLNITGVVCFARGTMIETADGPRAIEDITPGDLVLTRDHGYQPVRWIGRRKLAPDVLAAHPKLRPIRIVAGAIGAGAPATDLVVSPQHRILVRSKIAQRMFDAQEVLVAARQLCGIDGVAVADDIEEVEYFHLLFVQHEIVTANGVEAESMLPGPQALKAVGSAALEEILEIFPELAEEDYLPVPARMVPGGKQARQMASRHVKAARPLYS</sequence>
<accession>A0A926JDT9</accession>
<protein>
    <submittedName>
        <fullName evidence="2">Hint domain-containing protein</fullName>
    </submittedName>
</protein>
<dbReference type="Pfam" id="PF13403">
    <property type="entry name" value="Hint_2"/>
    <property type="match status" value="1"/>
</dbReference>
<organism evidence="2 3">
    <name type="scientific">Paracoccus amoyensis</name>
    <dbReference type="NCBI Taxonomy" id="2760093"/>
    <lineage>
        <taxon>Bacteria</taxon>
        <taxon>Pseudomonadati</taxon>
        <taxon>Pseudomonadota</taxon>
        <taxon>Alphaproteobacteria</taxon>
        <taxon>Rhodobacterales</taxon>
        <taxon>Paracoccaceae</taxon>
        <taxon>Paracoccus</taxon>
    </lineage>
</organism>
<proteinExistence type="predicted"/>
<dbReference type="EMBL" id="JACOQL010000005">
    <property type="protein sequence ID" value="MBC9248064.1"/>
    <property type="molecule type" value="Genomic_DNA"/>
</dbReference>
<keyword evidence="3" id="KW-1185">Reference proteome</keyword>
<dbReference type="SMART" id="SM00306">
    <property type="entry name" value="HintN"/>
    <property type="match status" value="1"/>
</dbReference>
<name>A0A926JDT9_9RHOB</name>
<evidence type="ECO:0000313" key="3">
    <source>
        <dbReference type="Proteomes" id="UP000608594"/>
    </source>
</evidence>
<evidence type="ECO:0000259" key="1">
    <source>
        <dbReference type="SMART" id="SM00306"/>
    </source>
</evidence>
<evidence type="ECO:0000313" key="2">
    <source>
        <dbReference type="EMBL" id="MBC9248064.1"/>
    </source>
</evidence>
<feature type="domain" description="Hint" evidence="1">
    <location>
        <begin position="229"/>
        <end position="345"/>
    </location>
</feature>
<dbReference type="RefSeq" id="WP_187794577.1">
    <property type="nucleotide sequence ID" value="NZ_JACOQL010000005.1"/>
</dbReference>
<dbReference type="InterPro" id="IPR003587">
    <property type="entry name" value="Hint_dom_N"/>
</dbReference>
<reference evidence="2" key="1">
    <citation type="submission" date="2020-08" db="EMBL/GenBank/DDBJ databases">
        <title>Paracoccus amoyensis sp. nov., isolated from the surface seawater at coast of Xiamen, Fujian.</title>
        <authorList>
            <person name="Lyu L."/>
        </authorList>
    </citation>
    <scope>NUCLEOTIDE SEQUENCE</scope>
    <source>
        <strain evidence="2">11-3</strain>
    </source>
</reference>
<dbReference type="InterPro" id="IPR028992">
    <property type="entry name" value="Hedgehog/Intein_dom"/>
</dbReference>
<dbReference type="Gene3D" id="2.170.16.10">
    <property type="entry name" value="Hedgehog/Intein (Hint) domain"/>
    <property type="match status" value="1"/>
</dbReference>
<gene>
    <name evidence="2" type="ORF">H4P12_15405</name>
</gene>
<dbReference type="Proteomes" id="UP000608594">
    <property type="component" value="Unassembled WGS sequence"/>
</dbReference>
<dbReference type="SUPFAM" id="SSF51294">
    <property type="entry name" value="Hedgehog/intein (Hint) domain"/>
    <property type="match status" value="1"/>
</dbReference>
<dbReference type="AlphaFoldDB" id="A0A926JDT9"/>
<dbReference type="InterPro" id="IPR036844">
    <property type="entry name" value="Hint_dom_sf"/>
</dbReference>